<keyword evidence="6" id="KW-1015">Disulfide bond</keyword>
<dbReference type="EMBL" id="SRMA01026899">
    <property type="protein sequence ID" value="TRY65752.1"/>
    <property type="molecule type" value="Genomic_DNA"/>
</dbReference>
<evidence type="ECO:0000256" key="3">
    <source>
        <dbReference type="ARBA" id="ARBA00022622"/>
    </source>
</evidence>
<reference evidence="12" key="2">
    <citation type="submission" date="2019-04" db="EMBL/GenBank/DDBJ databases">
        <authorList>
            <person name="Kadobianskyi M."/>
            <person name="Schulze L."/>
            <person name="Schuelke M."/>
            <person name="Judkewitz B."/>
        </authorList>
    </citation>
    <scope>NUCLEOTIDE SEQUENCE</scope>
    <source>
        <strain evidence="12">Bolton</strain>
        <tissue evidence="12">Whole-body</tissue>
    </source>
</reference>
<keyword evidence="3" id="KW-0336">GPI-anchor</keyword>
<keyword evidence="5" id="KW-0472">Membrane</keyword>
<feature type="chain" id="PRO_5044617392" description="UPAR/Ly6 domain-containing protein" evidence="10">
    <location>
        <begin position="21"/>
        <end position="130"/>
    </location>
</feature>
<evidence type="ECO:0000313" key="13">
    <source>
        <dbReference type="Proteomes" id="UP000316079"/>
    </source>
</evidence>
<evidence type="ECO:0000256" key="9">
    <source>
        <dbReference type="ARBA" id="ARBA00029446"/>
    </source>
</evidence>
<evidence type="ECO:0000256" key="2">
    <source>
        <dbReference type="ARBA" id="ARBA00022475"/>
    </source>
</evidence>
<dbReference type="PANTHER" id="PTHR47613">
    <property type="entry name" value="SPERM ACROSOME MEMBRANE-ASSOCIATED PROTEIN 4"/>
    <property type="match status" value="1"/>
</dbReference>
<reference evidence="12 13" key="1">
    <citation type="journal article" date="2019" name="Sci. Data">
        <title>Hybrid genome assembly and annotation of Danionella translucida.</title>
        <authorList>
            <person name="Kadobianskyi M."/>
            <person name="Schulze L."/>
            <person name="Schuelke M."/>
            <person name="Judkewitz B."/>
        </authorList>
    </citation>
    <scope>NUCLEOTIDE SEQUENCE [LARGE SCALE GENOMIC DNA]</scope>
    <source>
        <strain evidence="12 13">Bolton</strain>
    </source>
</reference>
<proteinExistence type="inferred from homology"/>
<keyword evidence="4 10" id="KW-0732">Signal</keyword>
<dbReference type="InterPro" id="IPR045860">
    <property type="entry name" value="Snake_toxin-like_sf"/>
</dbReference>
<evidence type="ECO:0000256" key="7">
    <source>
        <dbReference type="ARBA" id="ARBA00023180"/>
    </source>
</evidence>
<comment type="similarity">
    <text evidence="9">Belongs to the SPACA4/bouncer family.</text>
</comment>
<evidence type="ECO:0000256" key="8">
    <source>
        <dbReference type="ARBA" id="ARBA00023288"/>
    </source>
</evidence>
<keyword evidence="7" id="KW-0325">Glycoprotein</keyword>
<dbReference type="Gene3D" id="2.10.60.10">
    <property type="entry name" value="CD59"/>
    <property type="match status" value="1"/>
</dbReference>
<evidence type="ECO:0000256" key="6">
    <source>
        <dbReference type="ARBA" id="ARBA00023157"/>
    </source>
</evidence>
<dbReference type="GO" id="GO:0035036">
    <property type="term" value="P:sperm-egg recognition"/>
    <property type="evidence" value="ECO:0007669"/>
    <property type="project" value="TreeGrafter"/>
</dbReference>
<feature type="signal peptide" evidence="10">
    <location>
        <begin position="1"/>
        <end position="20"/>
    </location>
</feature>
<evidence type="ECO:0000256" key="4">
    <source>
        <dbReference type="ARBA" id="ARBA00022729"/>
    </source>
</evidence>
<dbReference type="InterPro" id="IPR046354">
    <property type="entry name" value="SPACA4/Bouncer"/>
</dbReference>
<dbReference type="GO" id="GO:0005886">
    <property type="term" value="C:plasma membrane"/>
    <property type="evidence" value="ECO:0007669"/>
    <property type="project" value="UniProtKB-SubCell"/>
</dbReference>
<dbReference type="EMBL" id="SRMA01026899">
    <property type="protein sequence ID" value="TRY65751.1"/>
    <property type="molecule type" value="Genomic_DNA"/>
</dbReference>
<organism evidence="12 13">
    <name type="scientific">Danionella cerebrum</name>
    <dbReference type="NCBI Taxonomy" id="2873325"/>
    <lineage>
        <taxon>Eukaryota</taxon>
        <taxon>Metazoa</taxon>
        <taxon>Chordata</taxon>
        <taxon>Craniata</taxon>
        <taxon>Vertebrata</taxon>
        <taxon>Euteleostomi</taxon>
        <taxon>Actinopterygii</taxon>
        <taxon>Neopterygii</taxon>
        <taxon>Teleostei</taxon>
        <taxon>Ostariophysi</taxon>
        <taxon>Cypriniformes</taxon>
        <taxon>Danionidae</taxon>
        <taxon>Danioninae</taxon>
        <taxon>Danionella</taxon>
    </lineage>
</organism>
<evidence type="ECO:0000256" key="10">
    <source>
        <dbReference type="SAM" id="SignalP"/>
    </source>
</evidence>
<accession>A0A553NJY1</accession>
<dbReference type="OrthoDB" id="1935530at2759"/>
<comment type="subcellular location">
    <subcellularLocation>
        <location evidence="1">Cell membrane</location>
        <topology evidence="1">Lipid-anchor</topology>
        <topology evidence="1">GPI-anchor</topology>
    </subcellularLocation>
</comment>
<name>A0A553NJY1_9TELE</name>
<protein>
    <recommendedName>
        <fullName evidence="11">UPAR/Ly6 domain-containing protein</fullName>
    </recommendedName>
</protein>
<feature type="domain" description="UPAR/Ly6" evidence="11">
    <location>
        <begin position="19"/>
        <end position="104"/>
    </location>
</feature>
<keyword evidence="8" id="KW-0449">Lipoprotein</keyword>
<dbReference type="AlphaFoldDB" id="A0A553NJY1"/>
<evidence type="ECO:0000256" key="1">
    <source>
        <dbReference type="ARBA" id="ARBA00004609"/>
    </source>
</evidence>
<dbReference type="PANTHER" id="PTHR47613:SF1">
    <property type="entry name" value="SPERM ACROSOME MEMBRANE-ASSOCIATED PROTEIN 4"/>
    <property type="match status" value="1"/>
</dbReference>
<dbReference type="Pfam" id="PF00021">
    <property type="entry name" value="UPAR_LY6"/>
    <property type="match status" value="1"/>
</dbReference>
<sequence length="130" mass="13932">MNKVIFASFAVALCFAVGQALQCYECKLGFWDFCITTKKTCDAGQQCFSGSGVAVGSLLKLKTKGCLDVNKCNKTEQTNFTSSSSTELYQLNKTCCATDLCNSALGHIHVSVGSMALSTITTIFMAKLLI</sequence>
<dbReference type="GO" id="GO:0098552">
    <property type="term" value="C:side of membrane"/>
    <property type="evidence" value="ECO:0007669"/>
    <property type="project" value="UniProtKB-KW"/>
</dbReference>
<keyword evidence="13" id="KW-1185">Reference proteome</keyword>
<keyword evidence="2" id="KW-1003">Cell membrane</keyword>
<dbReference type="SUPFAM" id="SSF57302">
    <property type="entry name" value="Snake toxin-like"/>
    <property type="match status" value="1"/>
</dbReference>
<evidence type="ECO:0000313" key="12">
    <source>
        <dbReference type="EMBL" id="TRY65751.1"/>
    </source>
</evidence>
<evidence type="ECO:0000256" key="5">
    <source>
        <dbReference type="ARBA" id="ARBA00023136"/>
    </source>
</evidence>
<evidence type="ECO:0000259" key="11">
    <source>
        <dbReference type="Pfam" id="PF00021"/>
    </source>
</evidence>
<gene>
    <name evidence="12" type="ORF">DNTS_005586</name>
</gene>
<dbReference type="InterPro" id="IPR016054">
    <property type="entry name" value="LY6_UPA_recep-like"/>
</dbReference>
<comment type="caution">
    <text evidence="12">The sequence shown here is derived from an EMBL/GenBank/DDBJ whole genome shotgun (WGS) entry which is preliminary data.</text>
</comment>
<dbReference type="Proteomes" id="UP000316079">
    <property type="component" value="Unassembled WGS sequence"/>
</dbReference>